<dbReference type="PROSITE" id="PS51387">
    <property type="entry name" value="FAD_PCMH"/>
    <property type="match status" value="1"/>
</dbReference>
<dbReference type="RefSeq" id="WP_094304951.1">
    <property type="nucleotide sequence ID" value="NZ_NOWT01000018.1"/>
</dbReference>
<dbReference type="GO" id="GO:0022904">
    <property type="term" value="P:respiratory electron transport chain"/>
    <property type="evidence" value="ECO:0007669"/>
    <property type="project" value="TreeGrafter"/>
</dbReference>
<dbReference type="InterPro" id="IPR016166">
    <property type="entry name" value="FAD-bd_PCMH"/>
</dbReference>
<dbReference type="Gene3D" id="3.30.70.2740">
    <property type="match status" value="1"/>
</dbReference>
<organism evidence="6 7">
    <name type="scientific">Azospirillum brasilense</name>
    <dbReference type="NCBI Taxonomy" id="192"/>
    <lineage>
        <taxon>Bacteria</taxon>
        <taxon>Pseudomonadati</taxon>
        <taxon>Pseudomonadota</taxon>
        <taxon>Alphaproteobacteria</taxon>
        <taxon>Rhodospirillales</taxon>
        <taxon>Azospirillaceae</taxon>
        <taxon>Azospirillum</taxon>
    </lineage>
</organism>
<gene>
    <name evidence="6" type="ORF">CHT98_18395</name>
</gene>
<dbReference type="AlphaFoldDB" id="A0A235HBH6"/>
<evidence type="ECO:0000259" key="5">
    <source>
        <dbReference type="PROSITE" id="PS51387"/>
    </source>
</evidence>
<comment type="caution">
    <text evidence="6">The sequence shown here is derived from an EMBL/GenBank/DDBJ whole genome shotgun (WGS) entry which is preliminary data.</text>
</comment>
<dbReference type="SUPFAM" id="SSF56176">
    <property type="entry name" value="FAD-binding/transporter-associated domain-like"/>
    <property type="match status" value="1"/>
</dbReference>
<evidence type="ECO:0000313" key="7">
    <source>
        <dbReference type="Proteomes" id="UP000215367"/>
    </source>
</evidence>
<keyword evidence="3" id="KW-0285">Flavoprotein</keyword>
<sequence length="479" mass="50759">MPLDACLAELTSIVGERYVVTDPADAGAFLTDHRARYHGTALAVVKPATTEEVSRIVKACAAAGVAIVPQGGNTGLCGGATPLGPRPSIVLRLDRMNRIRAVSAAEETITVEAGCILADIQAAAARDGLLFPLSLGAEGSCQIGGNIATNAGGIAVLRYGNMRQLVLGLEVVLADGTVLDGLRRLRKDNAGYDLKQLFVGAEGTLGIVTAASLKLFPAIRSRSIAMMQVAGVEDALALFTRARKSFGERISSFEIIGASYMDFVLRHVTGTVMPFAQPAPWYLLLEVGDSQPEAPLATDMEGFLGDAFEAGLVSDAVIGASLAQEEALWKLRHGVTGEFKLAGKTMSHDTSVPVAEQPAFVARVEEALRTAYPDANVMMVGHIGDGNIHVVVLFPHERFATADAFEAASDAIDVIIDDIAMELGGSITAEHGVGYTYRRRLARTKNPDELMLMRKIKHMLDPKGLMNPGKIFLPSEGPA</sequence>
<dbReference type="InterPro" id="IPR016169">
    <property type="entry name" value="FAD-bd_PCMH_sub2"/>
</dbReference>
<evidence type="ECO:0000313" key="6">
    <source>
        <dbReference type="EMBL" id="OYD82864.1"/>
    </source>
</evidence>
<evidence type="ECO:0000256" key="1">
    <source>
        <dbReference type="ARBA" id="ARBA00001974"/>
    </source>
</evidence>
<proteinExistence type="inferred from homology"/>
<dbReference type="FunFam" id="3.30.465.10:FF:000001">
    <property type="entry name" value="D-2-hydroxyglutarate dehydrogenase, mitochondrial"/>
    <property type="match status" value="1"/>
</dbReference>
<dbReference type="FunFam" id="1.10.45.10:FF:000001">
    <property type="entry name" value="D-lactate dehydrogenase mitochondrial"/>
    <property type="match status" value="1"/>
</dbReference>
<feature type="domain" description="FAD-binding PCMH-type" evidence="5">
    <location>
        <begin position="37"/>
        <end position="218"/>
    </location>
</feature>
<dbReference type="Pfam" id="PF01565">
    <property type="entry name" value="FAD_binding_4"/>
    <property type="match status" value="1"/>
</dbReference>
<dbReference type="PANTHER" id="PTHR43716:SF2">
    <property type="entry name" value="BLL6224 PROTEIN"/>
    <property type="match status" value="1"/>
</dbReference>
<dbReference type="Gene3D" id="3.30.465.10">
    <property type="match status" value="1"/>
</dbReference>
<reference evidence="6 7" key="1">
    <citation type="submission" date="2017-07" db="EMBL/GenBank/DDBJ databases">
        <title>Whole genome sequence of Azospirillum brasilense 2A1, a potential biofertilizer strain.</title>
        <authorList>
            <person name="Fontana C.A."/>
            <person name="Toffoli L.M."/>
            <person name="Salazar S.M."/>
            <person name="Puglisi E."/>
            <person name="Pedraza R."/>
            <person name="Bassi D."/>
            <person name="Cocconcelli P.S."/>
        </authorList>
    </citation>
    <scope>NUCLEOTIDE SEQUENCE [LARGE SCALE GENOMIC DNA]</scope>
    <source>
        <strain evidence="6 7">2A1</strain>
        <plasmid evidence="6">unnamed</plasmid>
    </source>
</reference>
<dbReference type="InterPro" id="IPR006094">
    <property type="entry name" value="Oxid_FAD_bind_N"/>
</dbReference>
<geneLocation type="plasmid" evidence="6">
    <name>unnamed</name>
</geneLocation>
<keyword evidence="6" id="KW-0614">Plasmid</keyword>
<dbReference type="InterPro" id="IPR016167">
    <property type="entry name" value="FAD-bd_PCMH_sub1"/>
</dbReference>
<dbReference type="PANTHER" id="PTHR43716">
    <property type="entry name" value="D-2-HYDROXYGLUTARATE DEHYDROGENASE, MITOCHONDRIAL"/>
    <property type="match status" value="1"/>
</dbReference>
<dbReference type="GO" id="GO:0071949">
    <property type="term" value="F:FAD binding"/>
    <property type="evidence" value="ECO:0007669"/>
    <property type="project" value="InterPro"/>
</dbReference>
<comment type="similarity">
    <text evidence="2">Belongs to the FAD-binding oxidoreductase/transferase type 4 family.</text>
</comment>
<dbReference type="InterPro" id="IPR004113">
    <property type="entry name" value="FAD-bd_oxidored_4_C"/>
</dbReference>
<dbReference type="GO" id="GO:0003824">
    <property type="term" value="F:catalytic activity"/>
    <property type="evidence" value="ECO:0007669"/>
    <property type="project" value="InterPro"/>
</dbReference>
<evidence type="ECO:0000256" key="2">
    <source>
        <dbReference type="ARBA" id="ARBA00008000"/>
    </source>
</evidence>
<dbReference type="Pfam" id="PF02913">
    <property type="entry name" value="FAD-oxidase_C"/>
    <property type="match status" value="1"/>
</dbReference>
<evidence type="ECO:0000256" key="4">
    <source>
        <dbReference type="ARBA" id="ARBA00022827"/>
    </source>
</evidence>
<comment type="cofactor">
    <cofactor evidence="1">
        <name>FAD</name>
        <dbReference type="ChEBI" id="CHEBI:57692"/>
    </cofactor>
</comment>
<dbReference type="InterPro" id="IPR036318">
    <property type="entry name" value="FAD-bd_PCMH-like_sf"/>
</dbReference>
<keyword evidence="4" id="KW-0274">FAD</keyword>
<dbReference type="InterPro" id="IPR016164">
    <property type="entry name" value="FAD-linked_Oxase-like_C"/>
</dbReference>
<dbReference type="InterPro" id="IPR051264">
    <property type="entry name" value="FAD-oxidored/transferase_4"/>
</dbReference>
<evidence type="ECO:0000256" key="3">
    <source>
        <dbReference type="ARBA" id="ARBA00022630"/>
    </source>
</evidence>
<dbReference type="InterPro" id="IPR016171">
    <property type="entry name" value="Vanillyl_alc_oxidase_C-sub2"/>
</dbReference>
<accession>A0A235HBH6</accession>
<dbReference type="Gene3D" id="3.30.43.10">
    <property type="entry name" value="Uridine Diphospho-n-acetylenolpyruvylglucosamine Reductase, domain 2"/>
    <property type="match status" value="1"/>
</dbReference>
<dbReference type="SUPFAM" id="SSF55103">
    <property type="entry name" value="FAD-linked oxidases, C-terminal domain"/>
    <property type="match status" value="1"/>
</dbReference>
<dbReference type="Gene3D" id="1.10.45.10">
    <property type="entry name" value="Vanillyl-alcohol Oxidase, Chain A, domain 4"/>
    <property type="match status" value="1"/>
</dbReference>
<dbReference type="Proteomes" id="UP000215367">
    <property type="component" value="Unassembled WGS sequence"/>
</dbReference>
<protein>
    <submittedName>
        <fullName evidence="6">FAD-dependent oxidoreductase</fullName>
    </submittedName>
</protein>
<name>A0A235HBH6_AZOBR</name>
<dbReference type="Gene3D" id="3.30.70.2190">
    <property type="match status" value="1"/>
</dbReference>
<dbReference type="EMBL" id="NOWT01000018">
    <property type="protein sequence ID" value="OYD82864.1"/>
    <property type="molecule type" value="Genomic_DNA"/>
</dbReference>